<dbReference type="FunFam" id="6.10.140.2150:FF:000001">
    <property type="entry name" value="Sphingosine-1-phosphate lyase 1"/>
    <property type="match status" value="1"/>
</dbReference>
<keyword evidence="9" id="KW-1133">Transmembrane helix</keyword>
<keyword evidence="10" id="KW-0443">Lipid metabolism</keyword>
<evidence type="ECO:0000256" key="3">
    <source>
        <dbReference type="ARBA" id="ARBA00004760"/>
    </source>
</evidence>
<evidence type="ECO:0000256" key="8">
    <source>
        <dbReference type="ARBA" id="ARBA00022919"/>
    </source>
</evidence>
<comment type="pathway">
    <text evidence="4">Sphingolipid metabolism.</text>
</comment>
<evidence type="ECO:0000313" key="18">
    <source>
        <dbReference type="EMBL" id="KAA8499174.1"/>
    </source>
</evidence>
<evidence type="ECO:0000256" key="12">
    <source>
        <dbReference type="ARBA" id="ARBA00023239"/>
    </source>
</evidence>
<comment type="subcellular location">
    <subcellularLocation>
        <location evidence="2">Endoplasmic reticulum membrane</location>
        <topology evidence="2">Single-pass membrane protein</topology>
    </subcellularLocation>
</comment>
<evidence type="ECO:0000256" key="4">
    <source>
        <dbReference type="ARBA" id="ARBA00004991"/>
    </source>
</evidence>
<keyword evidence="12 17" id="KW-0456">Lyase</keyword>
<comment type="cofactor">
    <cofactor evidence="1 16 17">
        <name>pyridoxal 5'-phosphate</name>
        <dbReference type="ChEBI" id="CHEBI:597326"/>
    </cofactor>
</comment>
<comment type="similarity">
    <text evidence="13">Belongs to the group II decarboxylase family. Sphingosine-1-phosphate lyase subfamily.</text>
</comment>
<keyword evidence="11" id="KW-0472">Membrane</keyword>
<dbReference type="EMBL" id="VRMN01000001">
    <property type="protein sequence ID" value="KAA8499174.1"/>
    <property type="molecule type" value="Genomic_DNA"/>
</dbReference>
<keyword evidence="8" id="KW-0746">Sphingolipid metabolism</keyword>
<dbReference type="GO" id="GO:0030149">
    <property type="term" value="P:sphingolipid catabolic process"/>
    <property type="evidence" value="ECO:0007669"/>
    <property type="project" value="TreeGrafter"/>
</dbReference>
<evidence type="ECO:0000256" key="10">
    <source>
        <dbReference type="ARBA" id="ARBA00023098"/>
    </source>
</evidence>
<evidence type="ECO:0000256" key="17">
    <source>
        <dbReference type="RuleBase" id="RU000382"/>
    </source>
</evidence>
<dbReference type="Proteomes" id="UP000324585">
    <property type="component" value="Unassembled WGS sequence"/>
</dbReference>
<evidence type="ECO:0000256" key="9">
    <source>
        <dbReference type="ARBA" id="ARBA00022989"/>
    </source>
</evidence>
<organism evidence="18 19">
    <name type="scientific">Porphyridium purpureum</name>
    <name type="common">Red alga</name>
    <name type="synonym">Porphyridium cruentum</name>
    <dbReference type="NCBI Taxonomy" id="35688"/>
    <lineage>
        <taxon>Eukaryota</taxon>
        <taxon>Rhodophyta</taxon>
        <taxon>Bangiophyceae</taxon>
        <taxon>Porphyridiales</taxon>
        <taxon>Porphyridiaceae</taxon>
        <taxon>Porphyridium</taxon>
    </lineage>
</organism>
<evidence type="ECO:0000256" key="15">
    <source>
        <dbReference type="ARBA" id="ARBA00042568"/>
    </source>
</evidence>
<comment type="caution">
    <text evidence="18">The sequence shown here is derived from an EMBL/GenBank/DDBJ whole genome shotgun (WGS) entry which is preliminary data.</text>
</comment>
<dbReference type="Gene3D" id="6.10.140.2150">
    <property type="match status" value="1"/>
</dbReference>
<evidence type="ECO:0000256" key="6">
    <source>
        <dbReference type="ARBA" id="ARBA00022824"/>
    </source>
</evidence>
<dbReference type="InterPro" id="IPR015424">
    <property type="entry name" value="PyrdxlP-dep_Trfase"/>
</dbReference>
<dbReference type="InterPro" id="IPR015422">
    <property type="entry name" value="PyrdxlP-dep_Trfase_small"/>
</dbReference>
<keyword evidence="5" id="KW-0812">Transmembrane</keyword>
<dbReference type="OMA" id="FKDHQFT"/>
<name>A0A5J4Z833_PORPP</name>
<dbReference type="InterPro" id="IPR050477">
    <property type="entry name" value="GrpII_AminoAcid_Decarb"/>
</dbReference>
<keyword evidence="7 16" id="KW-0663">Pyridoxal phosphate</keyword>
<evidence type="ECO:0000313" key="19">
    <source>
        <dbReference type="Proteomes" id="UP000324585"/>
    </source>
</evidence>
<evidence type="ECO:0000256" key="2">
    <source>
        <dbReference type="ARBA" id="ARBA00004389"/>
    </source>
</evidence>
<dbReference type="PANTHER" id="PTHR42735">
    <property type="match status" value="1"/>
</dbReference>
<dbReference type="Gene3D" id="3.90.1150.10">
    <property type="entry name" value="Aspartate Aminotransferase, domain 1"/>
    <property type="match status" value="1"/>
</dbReference>
<sequence>MKRACPSGSSVPHSEVCCLHRGRSQLEEQRGCRDHEGLIHDDMWKVEVPSDEKVLVLCGCASGVYVTSLLWLSTWVRRRAREEGGWAKLLGKWSVGLARKAPFAGRVIDAELDKAKQSIRHGMRWPPGNTIRGLPDVGVPEKAVLSQLRDWAAEDNAHWQSGKISGAVYHGRPDLLKVAAAAMESFLLSNPLHPGVFAAVRRMEAEVVAMTLSLFHADVDSGTGCGTTTSGGTESILLACKAYRDWGRAKGVVRPNIVVAKSAHAAFFKAGAYFGIDVEIVEVDPVTFAADVQAISRKINRDTVALVASAPSFPHGIVDPVREIAALAESRGIGCHVDCCLGSFLIPCVAEVDKSIPAFDFSVSGVSSISCDPHKYGFAPKGTSVIMYRDAKLRAFQYHVSADWTGGVYATATLAGSRSGALVAGCWAVMTSMGKAGYREAAEQIMKSTKTVLAGVRVLDDLQVCGDPKVSVVAFQSTSLNVFNVLDAMSSRGWELNALQDPPALHLCVTLMTDANAFVEDLKASVEEVRTAPAGAFKDGQGAMYGLAASIPDRSIVGELAVAYVDALYEMGA</sequence>
<evidence type="ECO:0000256" key="1">
    <source>
        <dbReference type="ARBA" id="ARBA00001933"/>
    </source>
</evidence>
<dbReference type="PANTHER" id="PTHR42735:SF6">
    <property type="entry name" value="SPHINGOSINE-1-PHOSPHATE LYASE 1"/>
    <property type="match status" value="1"/>
</dbReference>
<evidence type="ECO:0000256" key="11">
    <source>
        <dbReference type="ARBA" id="ARBA00023136"/>
    </source>
</evidence>
<reference evidence="19" key="1">
    <citation type="journal article" date="2019" name="Nat. Commun.">
        <title>Expansion of phycobilisome linker gene families in mesophilic red algae.</title>
        <authorList>
            <person name="Lee J."/>
            <person name="Kim D."/>
            <person name="Bhattacharya D."/>
            <person name="Yoon H.S."/>
        </authorList>
    </citation>
    <scope>NUCLEOTIDE SEQUENCE [LARGE SCALE GENOMIC DNA]</scope>
    <source>
        <strain evidence="19">CCMP 1328</strain>
    </source>
</reference>
<dbReference type="GO" id="GO:0008117">
    <property type="term" value="F:sphinganine-1-phosphate aldolase activity"/>
    <property type="evidence" value="ECO:0007669"/>
    <property type="project" value="UniProtKB-EC"/>
</dbReference>
<dbReference type="OrthoDB" id="10254570at2759"/>
<dbReference type="SUPFAM" id="SSF53383">
    <property type="entry name" value="PLP-dependent transferases"/>
    <property type="match status" value="1"/>
</dbReference>
<dbReference type="GO" id="GO:0005789">
    <property type="term" value="C:endoplasmic reticulum membrane"/>
    <property type="evidence" value="ECO:0007669"/>
    <property type="project" value="UniProtKB-SubCell"/>
</dbReference>
<dbReference type="FunFam" id="3.40.640.10:FF:000020">
    <property type="entry name" value="sphingosine-1-phosphate lyase 1"/>
    <property type="match status" value="1"/>
</dbReference>
<dbReference type="Pfam" id="PF00282">
    <property type="entry name" value="Pyridoxal_deC"/>
    <property type="match status" value="1"/>
</dbReference>
<keyword evidence="19" id="KW-1185">Reference proteome</keyword>
<evidence type="ECO:0000256" key="14">
    <source>
        <dbReference type="ARBA" id="ARBA00038965"/>
    </source>
</evidence>
<keyword evidence="6" id="KW-0256">Endoplasmic reticulum</keyword>
<dbReference type="InterPro" id="IPR002129">
    <property type="entry name" value="PyrdxlP-dep_de-COase"/>
</dbReference>
<evidence type="ECO:0000256" key="13">
    <source>
        <dbReference type="ARBA" id="ARBA00038302"/>
    </source>
</evidence>
<dbReference type="AlphaFoldDB" id="A0A5J4Z833"/>
<dbReference type="InterPro" id="IPR015421">
    <property type="entry name" value="PyrdxlP-dep_Trfase_major"/>
</dbReference>
<accession>A0A5J4Z833</accession>
<evidence type="ECO:0000256" key="5">
    <source>
        <dbReference type="ARBA" id="ARBA00022692"/>
    </source>
</evidence>
<protein>
    <recommendedName>
        <fullName evidence="14">sphinganine-1-phosphate aldolase</fullName>
        <ecNumber evidence="14">4.1.2.27</ecNumber>
    </recommendedName>
    <alternativeName>
        <fullName evidence="15">Sphingosine-1-phosphate aldolase</fullName>
    </alternativeName>
</protein>
<evidence type="ECO:0000256" key="7">
    <source>
        <dbReference type="ARBA" id="ARBA00022898"/>
    </source>
</evidence>
<feature type="modified residue" description="N6-(pyridoxal phosphate)lysine" evidence="16">
    <location>
        <position position="375"/>
    </location>
</feature>
<dbReference type="Gene3D" id="3.40.640.10">
    <property type="entry name" value="Type I PLP-dependent aspartate aminotransferase-like (Major domain)"/>
    <property type="match status" value="1"/>
</dbReference>
<gene>
    <name evidence="18" type="ORF">FVE85_6759</name>
</gene>
<comment type="pathway">
    <text evidence="3">Lipid metabolism; sphingolipid metabolism.</text>
</comment>
<proteinExistence type="inferred from homology"/>
<dbReference type="EC" id="4.1.2.27" evidence="14"/>
<evidence type="ECO:0000256" key="16">
    <source>
        <dbReference type="PIRSR" id="PIRSR602129-50"/>
    </source>
</evidence>
<dbReference type="GO" id="GO:0030170">
    <property type="term" value="F:pyridoxal phosphate binding"/>
    <property type="evidence" value="ECO:0007669"/>
    <property type="project" value="InterPro"/>
</dbReference>
<dbReference type="GO" id="GO:0019752">
    <property type="term" value="P:carboxylic acid metabolic process"/>
    <property type="evidence" value="ECO:0007669"/>
    <property type="project" value="InterPro"/>
</dbReference>